<evidence type="ECO:0008006" key="4">
    <source>
        <dbReference type="Google" id="ProtNLM"/>
    </source>
</evidence>
<dbReference type="RefSeq" id="WP_058511045.1">
    <property type="nucleotide sequence ID" value="NZ_LNYY01000019.1"/>
</dbReference>
<dbReference type="OrthoDB" id="5647782at2"/>
<evidence type="ECO:0000256" key="1">
    <source>
        <dbReference type="SAM" id="SignalP"/>
    </source>
</evidence>
<keyword evidence="1" id="KW-0732">Signal</keyword>
<keyword evidence="3" id="KW-1185">Reference proteome</keyword>
<dbReference type="EMBL" id="LNYY01000019">
    <property type="protein sequence ID" value="KTD69090.1"/>
    <property type="molecule type" value="Genomic_DNA"/>
</dbReference>
<feature type="signal peptide" evidence="1">
    <location>
        <begin position="1"/>
        <end position="21"/>
    </location>
</feature>
<name>A0A0W0ZJ70_9GAMM</name>
<evidence type="ECO:0000313" key="2">
    <source>
        <dbReference type="EMBL" id="KTD69090.1"/>
    </source>
</evidence>
<dbReference type="PATRIC" id="fig|947033.5.peg.2385"/>
<organism evidence="2 3">
    <name type="scientific">Legionella steelei</name>
    <dbReference type="NCBI Taxonomy" id="947033"/>
    <lineage>
        <taxon>Bacteria</taxon>
        <taxon>Pseudomonadati</taxon>
        <taxon>Pseudomonadota</taxon>
        <taxon>Gammaproteobacteria</taxon>
        <taxon>Legionellales</taxon>
        <taxon>Legionellaceae</taxon>
        <taxon>Legionella</taxon>
    </lineage>
</organism>
<protein>
    <recommendedName>
        <fullName evidence="4">Outer membrane protein beta-barrel domain-containing protein</fullName>
    </recommendedName>
</protein>
<dbReference type="Proteomes" id="UP000054926">
    <property type="component" value="Unassembled WGS sequence"/>
</dbReference>
<accession>A0A0W0ZJ70</accession>
<dbReference type="SUPFAM" id="SSF56925">
    <property type="entry name" value="OMPA-like"/>
    <property type="match status" value="1"/>
</dbReference>
<dbReference type="STRING" id="947033.Lste_2248"/>
<proteinExistence type="predicted"/>
<dbReference type="AlphaFoldDB" id="A0A0W0ZJ70"/>
<gene>
    <name evidence="2" type="ORF">Lste_2248</name>
</gene>
<reference evidence="2 3" key="1">
    <citation type="submission" date="2015-11" db="EMBL/GenBank/DDBJ databases">
        <title>Genomic analysis of 38 Legionella species identifies large and diverse effector repertoires.</title>
        <authorList>
            <person name="Burstein D."/>
            <person name="Amaro F."/>
            <person name="Zusman T."/>
            <person name="Lifshitz Z."/>
            <person name="Cohen O."/>
            <person name="Gilbert J.A."/>
            <person name="Pupko T."/>
            <person name="Shuman H.A."/>
            <person name="Segal G."/>
        </authorList>
    </citation>
    <scope>NUCLEOTIDE SEQUENCE [LARGE SCALE GENOMIC DNA]</scope>
    <source>
        <strain evidence="2 3">IMVS3376</strain>
    </source>
</reference>
<feature type="chain" id="PRO_5006918730" description="Outer membrane protein beta-barrel domain-containing protein" evidence="1">
    <location>
        <begin position="22"/>
        <end position="247"/>
    </location>
</feature>
<dbReference type="InterPro" id="IPR011250">
    <property type="entry name" value="OMP/PagP_B-barrel"/>
</dbReference>
<evidence type="ECO:0000313" key="3">
    <source>
        <dbReference type="Proteomes" id="UP000054926"/>
    </source>
</evidence>
<comment type="caution">
    <text evidence="2">The sequence shown here is derived from an EMBL/GenBank/DDBJ whole genome shotgun (WGS) entry which is preliminary data.</text>
</comment>
<sequence>MRKQFYLFGLLASVLSSNVIAGTMGEPVSRFNYLAALSIGPVWPTGADSQTFYLTPDIEKTYAANSTSNALADFEVFLGVQRSLTPTLLGQLGVAVAATTNARLSGDIWDDADPEFNNYTYSYKIQHTHVALKGKLLADMGLLVMPWVSGSIGVGFNDSHSYDNTPKIFEAIKNPNFSSHTQTAFTYTVGAGVQKALNQNWQIGVGYEFADWGKNQLGRAEEQTMGEGLGQNHFYTNGVMFNLTYVA</sequence>
<dbReference type="Gene3D" id="2.40.160.20">
    <property type="match status" value="1"/>
</dbReference>